<organism evidence="6">
    <name type="scientific">anaerobic digester metagenome</name>
    <dbReference type="NCBI Taxonomy" id="1263854"/>
    <lineage>
        <taxon>unclassified sequences</taxon>
        <taxon>metagenomes</taxon>
        <taxon>ecological metagenomes</taxon>
    </lineage>
</organism>
<dbReference type="GO" id="GO:0016891">
    <property type="term" value="F:RNA endonuclease activity producing 5'-phosphomonoesters, hydrolytic mechanism"/>
    <property type="evidence" value="ECO:0007669"/>
    <property type="project" value="TreeGrafter"/>
</dbReference>
<keyword evidence="2" id="KW-0963">Cytoplasm</keyword>
<dbReference type="Pfam" id="PF04493">
    <property type="entry name" value="Endonuclease_5"/>
    <property type="match status" value="1"/>
</dbReference>
<proteinExistence type="inferred from homology"/>
<dbReference type="GO" id="GO:0005737">
    <property type="term" value="C:cytoplasm"/>
    <property type="evidence" value="ECO:0007669"/>
    <property type="project" value="UniProtKB-SubCell"/>
</dbReference>
<evidence type="ECO:0000313" key="6">
    <source>
        <dbReference type="EMBL" id="VFU19075.1"/>
    </source>
</evidence>
<dbReference type="EMBL" id="CAADRM010000165">
    <property type="protein sequence ID" value="VFU19075.1"/>
    <property type="molecule type" value="Genomic_DNA"/>
</dbReference>
<keyword evidence="5 6" id="KW-0378">Hydrolase</keyword>
<dbReference type="GO" id="GO:0043737">
    <property type="term" value="F:deoxyribonuclease V activity"/>
    <property type="evidence" value="ECO:0007669"/>
    <property type="project" value="UniProtKB-EC"/>
</dbReference>
<dbReference type="GO" id="GO:0006281">
    <property type="term" value="P:DNA repair"/>
    <property type="evidence" value="ECO:0007669"/>
    <property type="project" value="InterPro"/>
</dbReference>
<dbReference type="HAMAP" id="MF_00801">
    <property type="entry name" value="Endonuclease_5"/>
    <property type="match status" value="1"/>
</dbReference>
<dbReference type="InterPro" id="IPR007581">
    <property type="entry name" value="Endonuclease-V"/>
</dbReference>
<comment type="subcellular location">
    <subcellularLocation>
        <location evidence="1">Cytoplasm</location>
    </subcellularLocation>
</comment>
<gene>
    <name evidence="6" type="primary">nfi</name>
    <name evidence="6" type="ORF">SCFA_960010</name>
</gene>
<evidence type="ECO:0000256" key="3">
    <source>
        <dbReference type="ARBA" id="ARBA00022722"/>
    </source>
</evidence>
<evidence type="ECO:0000256" key="1">
    <source>
        <dbReference type="ARBA" id="ARBA00004496"/>
    </source>
</evidence>
<protein>
    <submittedName>
        <fullName evidence="6">Endonuclease V</fullName>
        <ecNumber evidence="6">3.1.21.7</ecNumber>
    </submittedName>
</protein>
<reference evidence="6" key="1">
    <citation type="submission" date="2019-03" db="EMBL/GenBank/DDBJ databases">
        <authorList>
            <person name="Hao L."/>
        </authorList>
    </citation>
    <scope>NUCLEOTIDE SEQUENCE</scope>
</reference>
<dbReference type="EC" id="3.1.21.7" evidence="6"/>
<evidence type="ECO:0000256" key="5">
    <source>
        <dbReference type="ARBA" id="ARBA00022801"/>
    </source>
</evidence>
<dbReference type="CDD" id="cd06559">
    <property type="entry name" value="Endonuclease_V"/>
    <property type="match status" value="1"/>
</dbReference>
<dbReference type="GO" id="GO:0003727">
    <property type="term" value="F:single-stranded RNA binding"/>
    <property type="evidence" value="ECO:0007669"/>
    <property type="project" value="TreeGrafter"/>
</dbReference>
<accession>A0A485M7P2</accession>
<evidence type="ECO:0000256" key="4">
    <source>
        <dbReference type="ARBA" id="ARBA00022759"/>
    </source>
</evidence>
<dbReference type="AlphaFoldDB" id="A0A485M7P2"/>
<keyword evidence="4 6" id="KW-0255">Endonuclease</keyword>
<evidence type="ECO:0000256" key="2">
    <source>
        <dbReference type="ARBA" id="ARBA00022490"/>
    </source>
</evidence>
<dbReference type="PANTHER" id="PTHR28511">
    <property type="entry name" value="ENDONUCLEASE V"/>
    <property type="match status" value="1"/>
</dbReference>
<keyword evidence="3" id="KW-0540">Nuclease</keyword>
<dbReference type="PANTHER" id="PTHR28511:SF1">
    <property type="entry name" value="ENDONUCLEASE V"/>
    <property type="match status" value="1"/>
</dbReference>
<sequence length="231" mass="25169">MTGHRWDVSPKEARSLQEGLRSRRILTDSFDPLTHVGGVDVAYDLKSDLGCCAIAVFSYPHLCLQEVSRVFGSIRFPYIPGLLAFREGPLVEQAFGQLTIRPEILLFDGHGISHPRGMGIATYMGILLECASIGCAKTLLTGTFEDPAPKRGSATPVIRHGEIVGCALRTRTGVNPVFVSQGHRVSLDTSVEICLACTPKYRIPEPLRAAHLMARQAVRSLASHDRHDGPS</sequence>
<name>A0A485M7P2_9ZZZZ</name>
<dbReference type="Gene3D" id="3.30.2170.10">
    <property type="entry name" value="archaeoglobus fulgidus dsm 4304 superfamily"/>
    <property type="match status" value="1"/>
</dbReference>